<dbReference type="PANTHER" id="PTHR35024:SF4">
    <property type="entry name" value="POLYMER-FORMING CYTOSKELETAL PROTEIN"/>
    <property type="match status" value="1"/>
</dbReference>
<comment type="similarity">
    <text evidence="1">Belongs to the bactofilin family.</text>
</comment>
<dbReference type="EMBL" id="CAQJ01000021">
    <property type="protein sequence ID" value="CCQ89914.1"/>
    <property type="molecule type" value="Genomic_DNA"/>
</dbReference>
<sequence>MAKPVETNKDIKAYMGEETHFKGTLSFTGTVRMDGQLEGEVQTQDTLIVGEKGVVKADITAGTVICKGKIYGTIKASQRVEIHAKSEMVGNIDTPSIFIEVGAVFDGNCKMGVSEKKVVPLVKDESAEKTGTDHKN</sequence>
<dbReference type="PANTHER" id="PTHR35024">
    <property type="entry name" value="HYPOTHETICAL CYTOSOLIC PROTEIN"/>
    <property type="match status" value="1"/>
</dbReference>
<proteinExistence type="inferred from homology"/>
<reference evidence="2 3" key="1">
    <citation type="journal article" date="2013" name="Front. Microbiol.">
        <title>The genome of Nitrospina gracilis illuminates the metabolism and evolution of the major marine nitrite oxidizer.</title>
        <authorList>
            <person name="Luecker S."/>
            <person name="Nowka B."/>
            <person name="Rattei T."/>
            <person name="Spieck E."/>
            <person name="and Daims H."/>
        </authorList>
    </citation>
    <scope>NUCLEOTIDE SEQUENCE [LARGE SCALE GENOMIC DNA]</scope>
    <source>
        <strain evidence="2 3">3/211</strain>
    </source>
</reference>
<dbReference type="InterPro" id="IPR007607">
    <property type="entry name" value="BacA/B"/>
</dbReference>
<comment type="caution">
    <text evidence="2">The sequence shown here is derived from an EMBL/GenBank/DDBJ whole genome shotgun (WGS) entry which is preliminary data.</text>
</comment>
<keyword evidence="3" id="KW-1185">Reference proteome</keyword>
<dbReference type="Pfam" id="PF04519">
    <property type="entry name" value="Bactofilin"/>
    <property type="match status" value="1"/>
</dbReference>
<dbReference type="OrthoDB" id="9789407at2"/>
<dbReference type="Proteomes" id="UP000011704">
    <property type="component" value="Unassembled WGS sequence"/>
</dbReference>
<evidence type="ECO:0000256" key="1">
    <source>
        <dbReference type="ARBA" id="ARBA00044755"/>
    </source>
</evidence>
<dbReference type="RefSeq" id="WP_005006831.1">
    <property type="nucleotide sequence ID" value="NZ_HG422173.1"/>
</dbReference>
<organism evidence="2 3">
    <name type="scientific">Nitrospina gracilis (strain 3/211)</name>
    <dbReference type="NCBI Taxonomy" id="1266370"/>
    <lineage>
        <taxon>Bacteria</taxon>
        <taxon>Pseudomonadati</taxon>
        <taxon>Nitrospinota/Tectimicrobiota group</taxon>
        <taxon>Nitrospinota</taxon>
        <taxon>Nitrospinia</taxon>
        <taxon>Nitrospinales</taxon>
        <taxon>Nitrospinaceae</taxon>
        <taxon>Nitrospina</taxon>
    </lineage>
</organism>
<evidence type="ECO:0000313" key="3">
    <source>
        <dbReference type="Proteomes" id="UP000011704"/>
    </source>
</evidence>
<name>M1YWN7_NITG3</name>
<evidence type="ECO:0008006" key="4">
    <source>
        <dbReference type="Google" id="ProtNLM"/>
    </source>
</evidence>
<protein>
    <recommendedName>
        <fullName evidence="4">Polymer-forming cytoskeletal protein</fullName>
    </recommendedName>
</protein>
<evidence type="ECO:0000313" key="2">
    <source>
        <dbReference type="EMBL" id="CCQ89914.1"/>
    </source>
</evidence>
<dbReference type="HOGENOM" id="CLU_072799_6_0_0"/>
<gene>
    <name evidence="2" type="ORF">NITGR_190024</name>
</gene>
<dbReference type="AlphaFoldDB" id="M1YWN7"/>
<accession>M1YWN7</accession>
<dbReference type="InParanoid" id="M1YWN7"/>
<dbReference type="STRING" id="1266370.NITGR_190024"/>